<organism evidence="1 2">
    <name type="scientific">Caerostris extrusa</name>
    <name type="common">Bark spider</name>
    <name type="synonym">Caerostris bankana</name>
    <dbReference type="NCBI Taxonomy" id="172846"/>
    <lineage>
        <taxon>Eukaryota</taxon>
        <taxon>Metazoa</taxon>
        <taxon>Ecdysozoa</taxon>
        <taxon>Arthropoda</taxon>
        <taxon>Chelicerata</taxon>
        <taxon>Arachnida</taxon>
        <taxon>Araneae</taxon>
        <taxon>Araneomorphae</taxon>
        <taxon>Entelegynae</taxon>
        <taxon>Araneoidea</taxon>
        <taxon>Araneidae</taxon>
        <taxon>Caerostris</taxon>
    </lineage>
</organism>
<dbReference type="EMBL" id="BPLR01009609">
    <property type="protein sequence ID" value="GIY33250.1"/>
    <property type="molecule type" value="Genomic_DNA"/>
</dbReference>
<dbReference type="AlphaFoldDB" id="A0AAV4SHH9"/>
<reference evidence="1 2" key="1">
    <citation type="submission" date="2021-06" db="EMBL/GenBank/DDBJ databases">
        <title>Caerostris extrusa draft genome.</title>
        <authorList>
            <person name="Kono N."/>
            <person name="Arakawa K."/>
        </authorList>
    </citation>
    <scope>NUCLEOTIDE SEQUENCE [LARGE SCALE GENOMIC DNA]</scope>
</reference>
<evidence type="ECO:0000313" key="1">
    <source>
        <dbReference type="EMBL" id="GIY33250.1"/>
    </source>
</evidence>
<sequence length="75" mass="8763">MLISVDVVFDRNEQRVKHLPKISCEMDLRNSSWEREKSALGIGKRVEVKESWAQLIPIGEFPIGPKEKCRNERRV</sequence>
<keyword evidence="2" id="KW-1185">Reference proteome</keyword>
<comment type="caution">
    <text evidence="1">The sequence shown here is derived from an EMBL/GenBank/DDBJ whole genome shotgun (WGS) entry which is preliminary data.</text>
</comment>
<name>A0AAV4SHH9_CAEEX</name>
<protein>
    <submittedName>
        <fullName evidence="1">Uncharacterized protein</fullName>
    </submittedName>
</protein>
<dbReference type="Proteomes" id="UP001054945">
    <property type="component" value="Unassembled WGS sequence"/>
</dbReference>
<gene>
    <name evidence="1" type="ORF">CEXT_787571</name>
</gene>
<proteinExistence type="predicted"/>
<evidence type="ECO:0000313" key="2">
    <source>
        <dbReference type="Proteomes" id="UP001054945"/>
    </source>
</evidence>
<accession>A0AAV4SHH9</accession>